<evidence type="ECO:0000313" key="2">
    <source>
        <dbReference type="Proteomes" id="UP001189429"/>
    </source>
</evidence>
<comment type="caution">
    <text evidence="1">The sequence shown here is derived from an EMBL/GenBank/DDBJ whole genome shotgun (WGS) entry which is preliminary data.</text>
</comment>
<reference evidence="1" key="1">
    <citation type="submission" date="2023-10" db="EMBL/GenBank/DDBJ databases">
        <authorList>
            <person name="Chen Y."/>
            <person name="Shah S."/>
            <person name="Dougan E. K."/>
            <person name="Thang M."/>
            <person name="Chan C."/>
        </authorList>
    </citation>
    <scope>NUCLEOTIDE SEQUENCE [LARGE SCALE GENOMIC DNA]</scope>
</reference>
<sequence>RMNLSRSGDLTFAQAHAAVETILGSGVPQTEVAGWLEEASGLRKLEVGDRIPSVVFRTGNSSSSTTYRRWTCLPVFQTFHCIEFCTCFRLAASASLPGSFASQPLGISPATARSVASWACAYVPSIRTLGHSGVGVPQYLCRPPQGAKRTGRCNPQRPGLWQPCQIFSAVRSKSLGAWRAAGLTRAP</sequence>
<proteinExistence type="predicted"/>
<feature type="non-terminal residue" evidence="1">
    <location>
        <position position="1"/>
    </location>
</feature>
<evidence type="ECO:0000313" key="1">
    <source>
        <dbReference type="EMBL" id="CAK0901067.1"/>
    </source>
</evidence>
<organism evidence="1 2">
    <name type="scientific">Prorocentrum cordatum</name>
    <dbReference type="NCBI Taxonomy" id="2364126"/>
    <lineage>
        <taxon>Eukaryota</taxon>
        <taxon>Sar</taxon>
        <taxon>Alveolata</taxon>
        <taxon>Dinophyceae</taxon>
        <taxon>Prorocentrales</taxon>
        <taxon>Prorocentraceae</taxon>
        <taxon>Prorocentrum</taxon>
    </lineage>
</organism>
<accession>A0ABN9XMF9</accession>
<dbReference type="Proteomes" id="UP001189429">
    <property type="component" value="Unassembled WGS sequence"/>
</dbReference>
<gene>
    <name evidence="1" type="ORF">PCOR1329_LOCUS78158</name>
</gene>
<dbReference type="EMBL" id="CAUYUJ010020877">
    <property type="protein sequence ID" value="CAK0901067.1"/>
    <property type="molecule type" value="Genomic_DNA"/>
</dbReference>
<name>A0ABN9XMF9_9DINO</name>
<keyword evidence="2" id="KW-1185">Reference proteome</keyword>
<protein>
    <submittedName>
        <fullName evidence="1">Uncharacterized protein</fullName>
    </submittedName>
</protein>